<dbReference type="InterPro" id="IPR005123">
    <property type="entry name" value="Oxoglu/Fe-dep_dioxygenase_dom"/>
</dbReference>
<feature type="domain" description="Fe2OG dioxygenase" evidence="5">
    <location>
        <begin position="35"/>
        <end position="143"/>
    </location>
</feature>
<name>A0AAN8YWP0_9MAGN</name>
<comment type="caution">
    <text evidence="6">The sequence shown here is derived from an EMBL/GenBank/DDBJ whole genome shotgun (WGS) entry which is preliminary data.</text>
</comment>
<keyword evidence="1 3" id="KW-0479">Metal-binding</keyword>
<comment type="similarity">
    <text evidence="3">Belongs to the iron/ascorbate-dependent oxidoreductase family.</text>
</comment>
<evidence type="ECO:0000313" key="6">
    <source>
        <dbReference type="EMBL" id="KAK6915090.1"/>
    </source>
</evidence>
<dbReference type="PANTHER" id="PTHR47991">
    <property type="entry name" value="OXOGLUTARATE/IRON-DEPENDENT DIOXYGENASE"/>
    <property type="match status" value="1"/>
</dbReference>
<dbReference type="SUPFAM" id="SSF51197">
    <property type="entry name" value="Clavaminate synthase-like"/>
    <property type="match status" value="1"/>
</dbReference>
<dbReference type="AlphaFoldDB" id="A0AAN8YWP0"/>
<dbReference type="EMBL" id="JBAMMX010000025">
    <property type="protein sequence ID" value="KAK6915090.1"/>
    <property type="molecule type" value="Genomic_DNA"/>
</dbReference>
<reference evidence="6 7" key="1">
    <citation type="submission" date="2023-12" db="EMBL/GenBank/DDBJ databases">
        <title>A high-quality genome assembly for Dillenia turbinata (Dilleniales).</title>
        <authorList>
            <person name="Chanderbali A."/>
        </authorList>
    </citation>
    <scope>NUCLEOTIDE SEQUENCE [LARGE SCALE GENOMIC DNA]</scope>
    <source>
        <strain evidence="6">LSX21</strain>
        <tissue evidence="6">Leaf</tissue>
    </source>
</reference>
<feature type="region of interest" description="Disordered" evidence="4">
    <location>
        <begin position="343"/>
        <end position="368"/>
    </location>
</feature>
<dbReference type="Gene3D" id="2.60.120.330">
    <property type="entry name" value="B-lactam Antibiotic, Isopenicillin N Synthase, Chain"/>
    <property type="match status" value="1"/>
</dbReference>
<dbReference type="GO" id="GO:0051213">
    <property type="term" value="F:dioxygenase activity"/>
    <property type="evidence" value="ECO:0007669"/>
    <property type="project" value="UniProtKB-KW"/>
</dbReference>
<dbReference type="InterPro" id="IPR050295">
    <property type="entry name" value="Plant_2OG-oxidoreductases"/>
</dbReference>
<dbReference type="GO" id="GO:0046872">
    <property type="term" value="F:metal ion binding"/>
    <property type="evidence" value="ECO:0007669"/>
    <property type="project" value="UniProtKB-KW"/>
</dbReference>
<dbReference type="Pfam" id="PF03171">
    <property type="entry name" value="2OG-FeII_Oxy"/>
    <property type="match status" value="1"/>
</dbReference>
<evidence type="ECO:0000256" key="1">
    <source>
        <dbReference type="ARBA" id="ARBA00022723"/>
    </source>
</evidence>
<keyword evidence="6" id="KW-0223">Dioxygenase</keyword>
<evidence type="ECO:0000256" key="3">
    <source>
        <dbReference type="RuleBase" id="RU003682"/>
    </source>
</evidence>
<accession>A0AAN8YWP0</accession>
<dbReference type="InterPro" id="IPR027443">
    <property type="entry name" value="IPNS-like_sf"/>
</dbReference>
<dbReference type="PROSITE" id="PS51471">
    <property type="entry name" value="FE2OG_OXY"/>
    <property type="match status" value="1"/>
</dbReference>
<keyword evidence="3" id="KW-0560">Oxidoreductase</keyword>
<evidence type="ECO:0000256" key="2">
    <source>
        <dbReference type="ARBA" id="ARBA00023004"/>
    </source>
</evidence>
<evidence type="ECO:0000259" key="5">
    <source>
        <dbReference type="PROSITE" id="PS51471"/>
    </source>
</evidence>
<evidence type="ECO:0000256" key="4">
    <source>
        <dbReference type="SAM" id="MobiDB-lite"/>
    </source>
</evidence>
<keyword evidence="2 3" id="KW-0408">Iron</keyword>
<keyword evidence="7" id="KW-1185">Reference proteome</keyword>
<feature type="compositionally biased region" description="Polar residues" evidence="4">
    <location>
        <begin position="343"/>
        <end position="362"/>
    </location>
</feature>
<evidence type="ECO:0000313" key="7">
    <source>
        <dbReference type="Proteomes" id="UP001370490"/>
    </source>
</evidence>
<organism evidence="6 7">
    <name type="scientific">Dillenia turbinata</name>
    <dbReference type="NCBI Taxonomy" id="194707"/>
    <lineage>
        <taxon>Eukaryota</taxon>
        <taxon>Viridiplantae</taxon>
        <taxon>Streptophyta</taxon>
        <taxon>Embryophyta</taxon>
        <taxon>Tracheophyta</taxon>
        <taxon>Spermatophyta</taxon>
        <taxon>Magnoliopsida</taxon>
        <taxon>eudicotyledons</taxon>
        <taxon>Gunneridae</taxon>
        <taxon>Pentapetalae</taxon>
        <taxon>Dilleniales</taxon>
        <taxon>Dilleniaceae</taxon>
        <taxon>Dillenia</taxon>
    </lineage>
</organism>
<protein>
    <submittedName>
        <fullName evidence="6">Isopenicillin N synthase-like, Fe(2+) 2OG dioxygenase domain</fullName>
    </submittedName>
</protein>
<dbReference type="InterPro" id="IPR044861">
    <property type="entry name" value="IPNS-like_FE2OG_OXY"/>
</dbReference>
<feature type="compositionally biased region" description="Basic and acidic residues" evidence="4">
    <location>
        <begin position="216"/>
        <end position="233"/>
    </location>
</feature>
<dbReference type="Proteomes" id="UP001370490">
    <property type="component" value="Unassembled WGS sequence"/>
</dbReference>
<feature type="region of interest" description="Disordered" evidence="4">
    <location>
        <begin position="216"/>
        <end position="263"/>
    </location>
</feature>
<gene>
    <name evidence="6" type="ORF">RJ641_020207</name>
</gene>
<sequence length="368" mass="41375">MEEKIKFAKTVEEFEGYGGDPVPEGNEQVSRAIARSFDLGENCFLDGFGSRETLLARPDLILGLNVHSDGTGYTIILQDTDVEGLQVLTDDQWQTVPTSSNALLVLMGDHMEIMSNGVFKGPVHRVLTSWEKERISLVVFHTPEPQKRLDQDRLRRLFKKVTDDALIHWGYYQQASQPTGRQKLKSRGHKMARTLTNYNLDASTLGPSPYKVKELGAKENEWKQKRDSGDKQRASKYTRQGLNTKECANNKGSEHHKGTRGNHLPDGCISRDLDAGGIIRLGSALHKARNGVELPANLFHHLQSCTSHTLHSHSREPIWEHGTNNQTNEDLWCQDINHLNTSTTNKSTEQGQGNQCSRSNGKSLRMRN</sequence>
<feature type="compositionally biased region" description="Polar residues" evidence="4">
    <location>
        <begin position="235"/>
        <end position="251"/>
    </location>
</feature>
<proteinExistence type="inferred from homology"/>